<evidence type="ECO:0000313" key="7">
    <source>
        <dbReference type="Proteomes" id="UP000501130"/>
    </source>
</evidence>
<feature type="transmembrane region" description="Helical" evidence="5">
    <location>
        <begin position="216"/>
        <end position="236"/>
    </location>
</feature>
<evidence type="ECO:0000256" key="5">
    <source>
        <dbReference type="RuleBase" id="RU363041"/>
    </source>
</evidence>
<protein>
    <recommendedName>
        <fullName evidence="5">Probable membrane transporter protein</fullName>
    </recommendedName>
</protein>
<evidence type="ECO:0000256" key="3">
    <source>
        <dbReference type="ARBA" id="ARBA00022989"/>
    </source>
</evidence>
<name>A0ABX6N9H5_9BURK</name>
<reference evidence="6 7" key="1">
    <citation type="submission" date="2020-05" db="EMBL/GenBank/DDBJ databases">
        <title>Compete genome of Limnobacter sp. SAORIC-580.</title>
        <authorList>
            <person name="Song J."/>
            <person name="Cho J.-C."/>
        </authorList>
    </citation>
    <scope>NUCLEOTIDE SEQUENCE [LARGE SCALE GENOMIC DNA]</scope>
    <source>
        <strain evidence="6 7">SAORIC-580</strain>
    </source>
</reference>
<dbReference type="InterPro" id="IPR002781">
    <property type="entry name" value="TM_pro_TauE-like"/>
</dbReference>
<dbReference type="Pfam" id="PF01925">
    <property type="entry name" value="TauE"/>
    <property type="match status" value="1"/>
</dbReference>
<evidence type="ECO:0000256" key="4">
    <source>
        <dbReference type="ARBA" id="ARBA00023136"/>
    </source>
</evidence>
<evidence type="ECO:0000256" key="2">
    <source>
        <dbReference type="ARBA" id="ARBA00022692"/>
    </source>
</evidence>
<comment type="similarity">
    <text evidence="5">Belongs to the 4-toluene sulfonate uptake permease (TSUP) (TC 2.A.102) family.</text>
</comment>
<comment type="subcellular location">
    <subcellularLocation>
        <location evidence="5">Cell membrane</location>
        <topology evidence="5">Multi-pass membrane protein</topology>
    </subcellularLocation>
    <subcellularLocation>
        <location evidence="1">Membrane</location>
        <topology evidence="1">Multi-pass membrane protein</topology>
    </subcellularLocation>
</comment>
<feature type="transmembrane region" description="Helical" evidence="5">
    <location>
        <begin position="72"/>
        <end position="89"/>
    </location>
</feature>
<gene>
    <name evidence="6" type="ORF">HKT17_05490</name>
</gene>
<feature type="transmembrane region" description="Helical" evidence="5">
    <location>
        <begin position="41"/>
        <end position="60"/>
    </location>
</feature>
<organism evidence="6 7">
    <name type="scientific">Limnobacter profundi</name>
    <dbReference type="NCBI Taxonomy" id="2732163"/>
    <lineage>
        <taxon>Bacteria</taxon>
        <taxon>Pseudomonadati</taxon>
        <taxon>Pseudomonadota</taxon>
        <taxon>Betaproteobacteria</taxon>
        <taxon>Burkholderiales</taxon>
        <taxon>Burkholderiaceae</taxon>
        <taxon>Limnobacter</taxon>
    </lineage>
</organism>
<dbReference type="Proteomes" id="UP000501130">
    <property type="component" value="Chromosome"/>
</dbReference>
<dbReference type="PANTHER" id="PTHR43701">
    <property type="entry name" value="MEMBRANE TRANSPORTER PROTEIN MJ0441-RELATED"/>
    <property type="match status" value="1"/>
</dbReference>
<sequence length="268" mass="27425">MGTLALGLLVGLVMALTGAGGGVLAVPLLVFTTGLPVQEVSAIGLLAVGLAATLGAFLGLRAGEVRYKAAGLMGFVGLLLSPVGFWVAQQVDTKALGLAFSVVLLWVAFNAFRGAANSEMNVIDAPPDSEKSKCPCIRSPETGRFIWTWPCARALVFSGAVAGFLSGLLGVGGGFVLVPALQRFTNLSVQSVTVTSLAVIAIVSTFGVLNSVGAGVFNYEIGITFAAAALCGMLFGRLVSNKMPSAQLKKAFGAMCVVVAILMVIKNI</sequence>
<keyword evidence="5" id="KW-1003">Cell membrane</keyword>
<keyword evidence="3 5" id="KW-1133">Transmembrane helix</keyword>
<dbReference type="EMBL" id="CP053084">
    <property type="protein sequence ID" value="QJR31078.1"/>
    <property type="molecule type" value="Genomic_DNA"/>
</dbReference>
<keyword evidence="7" id="KW-1185">Reference proteome</keyword>
<accession>A0ABX6N9H5</accession>
<evidence type="ECO:0000313" key="6">
    <source>
        <dbReference type="EMBL" id="QJR31078.1"/>
    </source>
</evidence>
<keyword evidence="4 5" id="KW-0472">Membrane</keyword>
<feature type="transmembrane region" description="Helical" evidence="5">
    <location>
        <begin position="248"/>
        <end position="265"/>
    </location>
</feature>
<dbReference type="InterPro" id="IPR051598">
    <property type="entry name" value="TSUP/Inactive_protease-like"/>
</dbReference>
<feature type="transmembrane region" description="Helical" evidence="5">
    <location>
        <begin position="95"/>
        <end position="112"/>
    </location>
</feature>
<keyword evidence="2 5" id="KW-0812">Transmembrane</keyword>
<evidence type="ECO:0000256" key="1">
    <source>
        <dbReference type="ARBA" id="ARBA00004141"/>
    </source>
</evidence>
<feature type="transmembrane region" description="Helical" evidence="5">
    <location>
        <begin position="187"/>
        <end position="209"/>
    </location>
</feature>
<feature type="transmembrane region" description="Helical" evidence="5">
    <location>
        <begin position="154"/>
        <end position="181"/>
    </location>
</feature>
<dbReference type="PANTHER" id="PTHR43701:SF2">
    <property type="entry name" value="MEMBRANE TRANSPORTER PROTEIN YJNA-RELATED"/>
    <property type="match status" value="1"/>
</dbReference>
<proteinExistence type="inferred from homology"/>